<evidence type="ECO:0000259" key="6">
    <source>
        <dbReference type="PROSITE" id="PS51157"/>
    </source>
</evidence>
<evidence type="ECO:0000313" key="7">
    <source>
        <dbReference type="EMBL" id="CAD7428054.1"/>
    </source>
</evidence>
<evidence type="ECO:0000256" key="2">
    <source>
        <dbReference type="ARBA" id="ARBA00022771"/>
    </source>
</evidence>
<feature type="region of interest" description="Disordered" evidence="5">
    <location>
        <begin position="2880"/>
        <end position="2912"/>
    </location>
</feature>
<feature type="region of interest" description="Disordered" evidence="5">
    <location>
        <begin position="582"/>
        <end position="617"/>
    </location>
</feature>
<feature type="compositionally biased region" description="Gly residues" evidence="5">
    <location>
        <begin position="3059"/>
        <end position="3069"/>
    </location>
</feature>
<feature type="zinc finger region" description="UBR-type" evidence="4">
    <location>
        <begin position="1748"/>
        <end position="1817"/>
    </location>
</feature>
<dbReference type="InterPro" id="IPR036322">
    <property type="entry name" value="WD40_repeat_dom_sf"/>
</dbReference>
<dbReference type="GO" id="GO:0008270">
    <property type="term" value="F:zinc ion binding"/>
    <property type="evidence" value="ECO:0007669"/>
    <property type="project" value="UniProtKB-KW"/>
</dbReference>
<dbReference type="SMART" id="SM00396">
    <property type="entry name" value="ZnF_UBR1"/>
    <property type="match status" value="1"/>
</dbReference>
<dbReference type="InterPro" id="IPR003126">
    <property type="entry name" value="Znf_UBR"/>
</dbReference>
<dbReference type="SUPFAM" id="SSF50978">
    <property type="entry name" value="WD40 repeat-like"/>
    <property type="match status" value="1"/>
</dbReference>
<organism evidence="7">
    <name type="scientific">Timema monikensis</name>
    <dbReference type="NCBI Taxonomy" id="170555"/>
    <lineage>
        <taxon>Eukaryota</taxon>
        <taxon>Metazoa</taxon>
        <taxon>Ecdysozoa</taxon>
        <taxon>Arthropoda</taxon>
        <taxon>Hexapoda</taxon>
        <taxon>Insecta</taxon>
        <taxon>Pterygota</taxon>
        <taxon>Neoptera</taxon>
        <taxon>Polyneoptera</taxon>
        <taxon>Phasmatodea</taxon>
        <taxon>Timematodea</taxon>
        <taxon>Timematoidea</taxon>
        <taxon>Timematidae</taxon>
        <taxon>Timema</taxon>
    </lineage>
</organism>
<dbReference type="Pfam" id="PF02207">
    <property type="entry name" value="zf-UBR"/>
    <property type="match status" value="1"/>
</dbReference>
<feature type="compositionally biased region" description="Polar residues" evidence="5">
    <location>
        <begin position="1820"/>
        <end position="1832"/>
    </location>
</feature>
<dbReference type="EMBL" id="OB793618">
    <property type="protein sequence ID" value="CAD7428054.1"/>
    <property type="molecule type" value="Genomic_DNA"/>
</dbReference>
<dbReference type="PROSITE" id="PS51157">
    <property type="entry name" value="ZF_UBR"/>
    <property type="match status" value="1"/>
</dbReference>
<dbReference type="PANTHER" id="PTHR21725">
    <property type="entry name" value="E3 UBIQUITIN-PROTEIN LIGASE UBR4"/>
    <property type="match status" value="1"/>
</dbReference>
<feature type="region of interest" description="Disordered" evidence="5">
    <location>
        <begin position="187"/>
        <end position="207"/>
    </location>
</feature>
<proteinExistence type="predicted"/>
<keyword evidence="1" id="KW-0479">Metal-binding</keyword>
<dbReference type="Pfam" id="PF19423">
    <property type="entry name" value="E3_UBR4_N"/>
    <property type="match status" value="3"/>
</dbReference>
<dbReference type="InterPro" id="IPR045189">
    <property type="entry name" value="UBR4-like"/>
</dbReference>
<feature type="region of interest" description="Disordered" evidence="5">
    <location>
        <begin position="3013"/>
        <end position="3088"/>
    </location>
</feature>
<feature type="compositionally biased region" description="Low complexity" evidence="5">
    <location>
        <begin position="1555"/>
        <end position="1564"/>
    </location>
</feature>
<feature type="compositionally biased region" description="Basic and acidic residues" evidence="5">
    <location>
        <begin position="416"/>
        <end position="433"/>
    </location>
</feature>
<feature type="compositionally biased region" description="Polar residues" evidence="5">
    <location>
        <begin position="3042"/>
        <end position="3055"/>
    </location>
</feature>
<dbReference type="InterPro" id="IPR045841">
    <property type="entry name" value="E3_UBR4_N"/>
</dbReference>
<feature type="domain" description="UBR-type" evidence="6">
    <location>
        <begin position="1748"/>
        <end position="1817"/>
    </location>
</feature>
<feature type="compositionally biased region" description="Basic and acidic residues" evidence="5">
    <location>
        <begin position="1864"/>
        <end position="1873"/>
    </location>
</feature>
<sequence>MRWTGQNQLKIGIRCNEVNWTELAQGRDDVMIENELSNHEAEYETFYTAFAALAADYISSSASSLCKGQVGLVCQACRVLLQYLLSRLQAQSIGETVATTLSAKQLLQPIRALCCGEGMLPRADQISLTTTMKNAKLPAHIKTSTPGEKDAANKEAKRSRVDLSTSILEQMTTPLHDFVHPRTTIPDTVETSATKNAESNNLNTGTDSGQDTKNLFIQKNVSSLQALKAGDVLIDMCLNLPHLNRYIHKYKDAVANKGFSLPSSHSEATLVRHSLQALVNDTSLTWSSLSLPVLEPLTPDKLEKLCVLTMSCLYCAVSNATASSLLGISSAVSPKCTGTNPGNSSAKGVDDDGGSDNHAITVVEKALEIFTLVSGIIKSSTRTGGQELQNHLLMGSWVLITGLQTQLSASSFLPADKGKEEKGKSPSKMREGSSRINLMKVQQGFGVLSVALASRALTMMSALLDDLQVECASSDIYDVQGDPDMESEPAGLDILGHYSAQQRAAKFLGAAPLNQLLFYLATISYRKACTLKRIQKHPPEGDTFSTSDSTTYYEDDLMSCSDESSGDDDDDSEPILGLWFEETVAPPDNPPGNQGTHNNGESADGNKHSSDRTGSIVPEKGEPHGYILLASQIFQFMDKYLLSSESSFMMRYVQAGLAEQQMIILAAIIRDLDRETARTETGTISVYFGATLGSLYSEFSQALTRYTHNLLARSILNESLQGTLLNHLGVSPWSQENSTTWPLQVYPRTLAVLAQVLLLKPQQDKEAAIISIWHRLVSTLVANISNPPNIFELEHEGTPSHSLALDTSASRDECGAHPVLHFFVSDLNVEHAQLLLFLFHSLNLMQKKSVILLTAGGVICTANTVASAMKDSQLLHLSRLVLLLDYLMKHLYDPPPALLEQVQWNLFSATSMVEDPCDSKDSGRGVASRIYCPWKEIEDNYRKFGPQDEFSMKPRFYSLTSAELNNQEFPKLDGLACNFILGSADKLKYPLLLDALIEVLNVTNQCGPAVKRTEKLSFTGLCTVQYCFTICWRLLLLLPPSTPYMDKLALGEEMSSPTTLLHSLVWGPRAASKTFNGWMKDCLVKQGMYTQYAETLLKNVSKKVVNNLQYDVSVAKNFINAFCPRVQKSDYLVPKSQLPQLSELCILDAVIAKIQVLLDEGISKPAADLPEGTKNTETTLPSPSTTELAKDLLSSVLNLTESIIACSRSSLLYQINESADPVGKYSDQDFHAFKDILAVSSSRCAKTNTLATALMGLLPTGVRTVLERWNEGTVPDFPWNSYANDAIPAESYILAVVNTHISSLSSSGNFSVNYSLKFLLHSLVTFIGEHIKKFSEDSAIRQQAVDVLVPLTLDTCTEHLHDAILRTLEQVIGDPETDEHQKRVYCIVLEHTYHLLNIFTCEQRVQFFDAVDEKVLLECLKFMETLLDKPAGRLALDQFFNKETDRDLVQVLLSVSSPQGSLSTQYSTKVLRFFNKLFSTAEKTPGDTSLERLCGSLSRLATVEPDLLHSWLRHVILGTTGPTPTSASPASNLQTPTTTTPSPEKPSEVAVQIASSESNSSAHSPTEEQHSLLQENHLLLQGLTAYIVKENSNVSEEVAVTILRALIPIGSHILSPSVEGSGFSELMVVMATLADAGSGRGHSFLFSAATEWLELCKQYLSQTEVMEKLEAGQAVGKYRLMVDSACYLLNYVGDVVTALCPSPLGRATSPPWEGETPPDLDSDWVDELGHEDEESGGEDSEEDSLYSKLCTFTITQREFMNQHWYHCHTCKMVDGVGVCTVCARVCHRGHDITYAKYGNFFCDCGAKDDGSCQALVKRSPQANSEQQHANQPTAPPGGPSTFNMDQMLPSSLRRRPSSPVNLDTGERSSRDKQRLVTLAKQLGRYHKSCRESLVAQLSSSSVVVSLLELIKCLLPAVEASCQRNSPVGCHHRAQKALRQLHALEKKFEHTDQLMVPTLGSQEGAFENVRMNYSGDQGQTIRQLLSAHMIRRVAMCCLSSPHGKRQHLAVSHEKGKITVLQLSALLKQADSSKRKLTLTRLASAPIPFTVLSVTGNQWNEDFLAVCGIKDCHVLTFSSNGSVADHLVLHPQLETGNFIIRAIWLPGSQTQLALITADFVKIYDLSVDALSPQYFFLVPSGKIRDCTFVCSEEGDSHLLLMSSAGYIYSQAMVECSSAQHGPFYVTNTLEVYHPDIKDVMGQVGGGGVSIYYSHTLQLLLFSYSQGRSYVAPLKSVDAGLGSVFQIQLGKAGGNGSSNKANNAQPQPLCQWSEVPNHPGLICSVMQSSNNPVILMLKPDTILVQEIKVIPAKAKIMDMVAIRHPSSNSDHRTTLILLCEDGSLRIYMAAMEQTGFWLSSSVQPIGTITSSKPAKKKKVTKSGKPAGVVTFPVDFFEHCQVMNDVEYGGNDLLQIYNTQQIKHRLNTTGMYVVSTKATGFNLEIANQDNSLVMTALRVLLGTQDSQRAPSYVEVFGRSVQTNVARNRWFDLPFTRDESLQADKKITVTFGPSQDPEGVTMVDSIKVYGKTKDAFGWPEETEDLASTSAAPVQATAGVGADADNLVATPVQLTSLDRMVSGVLEVLDGCFTLFGNTMEESKLAQRGTAVEVATRLLTLPTPMSVQVHTKCLLAALHTTKISYHSYKDQALLNHINTSLATLRSVEDPRDLDAEAFYRLVLTARGIAVARPHNLAKFSDSQDKMLTLPEDVALTLPEDGYSPSFMSPHTGTLLLVANTVGIPVSETSLPTNWEPGRTFYITIQICGANKWLEGPESDKPSEVVASQQHLMVQLMEAMWCLHQARPNNMALAPVCVPGLTHTEATVHALVEVSHAFTTCDPETTVPLAAKLYLQLLLCEDPTVSFSAKQALIRVLRPRLRRRRVLIPSPPHCSSPTLELTDKGPPVSQPSQDSNEEQHFEVDTVEPMVLLAPDVGAGASGVSVNVNPIEALLGAQGAFHPLLDIPPDADDETMVELAIALSLQDHEGGADLQVLQQGLANLSGPALQSLQALASQGLAQSQNPAQAQEAGHFSDTTASAGGSDDEGSTAATDGSTLRTSPAEQGGSAGSESGGSGVDSITGEHNVSGRSSAYGDNIQEPLVGARSETSSLGAPAGFQDADGLEHEQEPEPDTENSSKLHALRLVMLEKLMLYIPQLKDAGGVRAIPFMQVVLMLTSDLDGEEEKDRACMESLLTSIISELSMKEPDTSDICERNKEREVHLVIMRLLSVLMSRSKSNSKSTHDNSSFVSQVTASMLLQAGVIDYCLTLLKALLHYWKNSASEESGVAGGGALLRAHLTTPPPDMSPFFLRQYVKGHASDVFEAYPQLLTEMALRLPYQVQKQADTAASIPLTFQQAWYYFLCEYMMTHQTPFVRRQVRKLLLFICGNKDKYRQLRDLHALESHMKCIQQCCKTGGFEASSSQPHGISLPYDSLVELMEHLKACVEIAAGRTGNWQRYCQREETVLSFLLQVSCLLDEGVCPTILQLLQCAICGTKSATPSQTPSSGSMTAAPAAPSRKEREKSEDSDTEARFEEAQCVSLVTQINKQVSPELLARFVKSFLLETNATTVRWQAHALVLAIYK</sequence>
<feature type="compositionally biased region" description="Basic and acidic residues" evidence="5">
    <location>
        <begin position="3510"/>
        <end position="3523"/>
    </location>
</feature>
<feature type="region of interest" description="Disordered" evidence="5">
    <location>
        <begin position="1521"/>
        <end position="1570"/>
    </location>
</feature>
<evidence type="ECO:0000256" key="1">
    <source>
        <dbReference type="ARBA" id="ARBA00022723"/>
    </source>
</evidence>
<feature type="region of interest" description="Disordered" evidence="5">
    <location>
        <begin position="3100"/>
        <end position="3130"/>
    </location>
</feature>
<feature type="region of interest" description="Disordered" evidence="5">
    <location>
        <begin position="3490"/>
        <end position="3523"/>
    </location>
</feature>
<protein>
    <recommendedName>
        <fullName evidence="6">UBR-type domain-containing protein</fullName>
    </recommendedName>
</protein>
<reference evidence="7" key="1">
    <citation type="submission" date="2020-11" db="EMBL/GenBank/DDBJ databases">
        <authorList>
            <person name="Tran Van P."/>
        </authorList>
    </citation>
    <scope>NUCLEOTIDE SEQUENCE</scope>
</reference>
<feature type="region of interest" description="Disordered" evidence="5">
    <location>
        <begin position="140"/>
        <end position="159"/>
    </location>
</feature>
<feature type="compositionally biased region" description="Basic and acidic residues" evidence="5">
    <location>
        <begin position="147"/>
        <end position="159"/>
    </location>
</feature>
<name>A0A7R9E6M7_9NEOP</name>
<feature type="compositionally biased region" description="Acidic residues" evidence="5">
    <location>
        <begin position="1716"/>
        <end position="1742"/>
    </location>
</feature>
<feature type="compositionally biased region" description="Polar residues" evidence="5">
    <location>
        <begin position="591"/>
        <end position="601"/>
    </location>
</feature>
<keyword evidence="3" id="KW-0862">Zinc</keyword>
<feature type="compositionally biased region" description="Low complexity" evidence="5">
    <location>
        <begin position="1521"/>
        <end position="1542"/>
    </location>
</feature>
<dbReference type="CDD" id="cd19680">
    <property type="entry name" value="UBR-box_UBR4"/>
    <property type="match status" value="1"/>
</dbReference>
<feature type="region of interest" description="Disordered" evidence="5">
    <location>
        <begin position="414"/>
        <end position="433"/>
    </location>
</feature>
<feature type="region of interest" description="Disordered" evidence="5">
    <location>
        <begin position="1818"/>
        <end position="1873"/>
    </location>
</feature>
<evidence type="ECO:0000256" key="3">
    <source>
        <dbReference type="ARBA" id="ARBA00022833"/>
    </source>
</evidence>
<feature type="compositionally biased region" description="Polar residues" evidence="5">
    <location>
        <begin position="3490"/>
        <end position="3502"/>
    </location>
</feature>
<feature type="region of interest" description="Disordered" evidence="5">
    <location>
        <begin position="1707"/>
        <end position="1742"/>
    </location>
</feature>
<dbReference type="InterPro" id="IPR047509">
    <property type="entry name" value="UBR4-like_UBR-box"/>
</dbReference>
<dbReference type="PANTHER" id="PTHR21725:SF1">
    <property type="entry name" value="E3 UBIQUITIN-PROTEIN LIGASE UBR4"/>
    <property type="match status" value="1"/>
</dbReference>
<gene>
    <name evidence="7" type="ORF">TMSB3V08_LOCUS4871</name>
</gene>
<evidence type="ECO:0000256" key="5">
    <source>
        <dbReference type="SAM" id="MobiDB-lite"/>
    </source>
</evidence>
<accession>A0A7R9E6M7</accession>
<evidence type="ECO:0000256" key="4">
    <source>
        <dbReference type="PROSITE-ProRule" id="PRU00508"/>
    </source>
</evidence>
<keyword evidence="2" id="KW-0863">Zinc-finger</keyword>